<evidence type="ECO:0000313" key="3">
    <source>
        <dbReference type="Proteomes" id="UP001295444"/>
    </source>
</evidence>
<keyword evidence="3" id="KW-1185">Reference proteome</keyword>
<sequence length="250" mass="27871">MHTLTPSNVLALSPHGKPLMRPVNGRQTVGYTRAGMWPGAHWTGAAAELPAWSGLGADCYKRVSRNPPLGNGGGDPGPPLGVFPDMSETTEEPIVGSRDSPKMEATTRSASSQEVQQAPLTSLEQIFTNFWLKLEYRMQQGAQQMPTSSRPQRHAPPDTQWQPAALGRPKTMRRWRRDRQTTHPYREAKRRTPPKANAGTTRTPFTRGATLPQPHDSPKRHLPRPQTHRIEWRLHGHPRQGPAQPQRAIG</sequence>
<evidence type="ECO:0000313" key="2">
    <source>
        <dbReference type="EMBL" id="CAH2320420.1"/>
    </source>
</evidence>
<dbReference type="EMBL" id="OW240921">
    <property type="protein sequence ID" value="CAH2320420.1"/>
    <property type="molecule type" value="Genomic_DNA"/>
</dbReference>
<feature type="compositionally biased region" description="Basic and acidic residues" evidence="1">
    <location>
        <begin position="178"/>
        <end position="187"/>
    </location>
</feature>
<accession>A0AAD1TCD6</accession>
<feature type="compositionally biased region" description="Polar residues" evidence="1">
    <location>
        <begin position="106"/>
        <end position="116"/>
    </location>
</feature>
<gene>
    <name evidence="2" type="ORF">PECUL_23A048361</name>
</gene>
<feature type="region of interest" description="Disordered" evidence="1">
    <location>
        <begin position="66"/>
        <end position="116"/>
    </location>
</feature>
<reference evidence="2" key="1">
    <citation type="submission" date="2022-03" db="EMBL/GenBank/DDBJ databases">
        <authorList>
            <person name="Alioto T."/>
            <person name="Alioto T."/>
            <person name="Gomez Garrido J."/>
        </authorList>
    </citation>
    <scope>NUCLEOTIDE SEQUENCE</scope>
</reference>
<proteinExistence type="predicted"/>
<protein>
    <submittedName>
        <fullName evidence="2">Uncharacterized protein</fullName>
    </submittedName>
</protein>
<dbReference type="AlphaFoldDB" id="A0AAD1TCD6"/>
<organism evidence="2 3">
    <name type="scientific">Pelobates cultripes</name>
    <name type="common">Western spadefoot toad</name>
    <dbReference type="NCBI Taxonomy" id="61616"/>
    <lineage>
        <taxon>Eukaryota</taxon>
        <taxon>Metazoa</taxon>
        <taxon>Chordata</taxon>
        <taxon>Craniata</taxon>
        <taxon>Vertebrata</taxon>
        <taxon>Euteleostomi</taxon>
        <taxon>Amphibia</taxon>
        <taxon>Batrachia</taxon>
        <taxon>Anura</taxon>
        <taxon>Pelobatoidea</taxon>
        <taxon>Pelobatidae</taxon>
        <taxon>Pelobates</taxon>
    </lineage>
</organism>
<dbReference type="Proteomes" id="UP001295444">
    <property type="component" value="Chromosome 10"/>
</dbReference>
<feature type="compositionally biased region" description="Basic residues" evidence="1">
    <location>
        <begin position="218"/>
        <end position="227"/>
    </location>
</feature>
<feature type="compositionally biased region" description="Polar residues" evidence="1">
    <location>
        <begin position="1"/>
        <end position="10"/>
    </location>
</feature>
<feature type="region of interest" description="Disordered" evidence="1">
    <location>
        <begin position="1"/>
        <end position="24"/>
    </location>
</feature>
<feature type="region of interest" description="Disordered" evidence="1">
    <location>
        <begin position="142"/>
        <end position="250"/>
    </location>
</feature>
<evidence type="ECO:0000256" key="1">
    <source>
        <dbReference type="SAM" id="MobiDB-lite"/>
    </source>
</evidence>
<name>A0AAD1TCD6_PELCU</name>